<dbReference type="PANTHER" id="PTHR14577:SF0">
    <property type="entry name" value="NUCLEOLAR PROTEIN 12"/>
    <property type="match status" value="1"/>
</dbReference>
<organism evidence="6">
    <name type="scientific">Brassica napus</name>
    <name type="common">Rape</name>
    <dbReference type="NCBI Taxonomy" id="3708"/>
    <lineage>
        <taxon>Eukaryota</taxon>
        <taxon>Viridiplantae</taxon>
        <taxon>Streptophyta</taxon>
        <taxon>Embryophyta</taxon>
        <taxon>Tracheophyta</taxon>
        <taxon>Spermatophyta</taxon>
        <taxon>Magnoliopsida</taxon>
        <taxon>eudicotyledons</taxon>
        <taxon>Gunneridae</taxon>
        <taxon>Pentapetalae</taxon>
        <taxon>rosids</taxon>
        <taxon>malvids</taxon>
        <taxon>Brassicales</taxon>
        <taxon>Brassicaceae</taxon>
        <taxon>Brassiceae</taxon>
        <taxon>Brassica</taxon>
    </lineage>
</organism>
<dbReference type="PANTHER" id="PTHR14577">
    <property type="entry name" value="NUCLEOLAR PROTEIN 12"/>
    <property type="match status" value="1"/>
</dbReference>
<dbReference type="InterPro" id="IPR019186">
    <property type="entry name" value="Nucleolar_protein_12"/>
</dbReference>
<dbReference type="Pfam" id="PF09805">
    <property type="entry name" value="Nop25"/>
    <property type="match status" value="1"/>
</dbReference>
<reference evidence="6" key="1">
    <citation type="submission" date="2021-01" db="EMBL/GenBank/DDBJ databases">
        <authorList>
            <consortium name="Genoscope - CEA"/>
            <person name="William W."/>
        </authorList>
    </citation>
    <scope>NUCLEOTIDE SEQUENCE</scope>
</reference>
<dbReference type="GO" id="GO:0005730">
    <property type="term" value="C:nucleolus"/>
    <property type="evidence" value="ECO:0007669"/>
    <property type="project" value="UniProtKB-SubCell"/>
</dbReference>
<keyword evidence="3 5" id="KW-0175">Coiled coil</keyword>
<protein>
    <submittedName>
        <fullName evidence="6">(rape) hypothetical protein</fullName>
    </submittedName>
</protein>
<name>A0A816JLM2_BRANA</name>
<accession>A0A816JLM2</accession>
<feature type="coiled-coil region" evidence="5">
    <location>
        <begin position="60"/>
        <end position="119"/>
    </location>
</feature>
<sequence length="144" mass="16623">FSLSKVISSPSSPRSSKLTAGAQAQVCFNRDNLIQSHILNLGISNRCFFREIMNFVIGFHKRKKKRRKEAQKQQEESLRQKRIEARKKRKLEEMMVAGNAEETEDVEAEVEDAENKEAELDAFLYERVALCLIQGDQQGSRHLR</sequence>
<feature type="non-terminal residue" evidence="6">
    <location>
        <position position="144"/>
    </location>
</feature>
<dbReference type="EMBL" id="HG994368">
    <property type="protein sequence ID" value="CAF1860028.1"/>
    <property type="molecule type" value="Genomic_DNA"/>
</dbReference>
<evidence type="ECO:0000256" key="3">
    <source>
        <dbReference type="ARBA" id="ARBA00023054"/>
    </source>
</evidence>
<evidence type="ECO:0000256" key="1">
    <source>
        <dbReference type="ARBA" id="ARBA00004604"/>
    </source>
</evidence>
<dbReference type="AlphaFoldDB" id="A0A816JLM2"/>
<comment type="similarity">
    <text evidence="2">Belongs to the RRP17 family.</text>
</comment>
<comment type="subcellular location">
    <subcellularLocation>
        <location evidence="1">Nucleus</location>
        <location evidence="1">Nucleolus</location>
    </subcellularLocation>
</comment>
<gene>
    <name evidence="6" type="ORF">DARMORV10_C04P49870.1</name>
</gene>
<evidence type="ECO:0000256" key="5">
    <source>
        <dbReference type="SAM" id="Coils"/>
    </source>
</evidence>
<evidence type="ECO:0000256" key="4">
    <source>
        <dbReference type="ARBA" id="ARBA00023242"/>
    </source>
</evidence>
<evidence type="ECO:0000313" key="6">
    <source>
        <dbReference type="EMBL" id="CAF1860028.1"/>
    </source>
</evidence>
<evidence type="ECO:0000256" key="2">
    <source>
        <dbReference type="ARBA" id="ARBA00007175"/>
    </source>
</evidence>
<dbReference type="Proteomes" id="UP001295469">
    <property type="component" value="Chromosome C04"/>
</dbReference>
<keyword evidence="4" id="KW-0539">Nucleus</keyword>
<proteinExistence type="inferred from homology"/>